<evidence type="ECO:0000313" key="19">
    <source>
        <dbReference type="Proteomes" id="UP000007148"/>
    </source>
</evidence>
<evidence type="ECO:0000256" key="15">
    <source>
        <dbReference type="ARBA" id="ARBA00047174"/>
    </source>
</evidence>
<keyword evidence="12" id="KW-0624">Polysaccharide degradation</keyword>
<name>G4T660_SERID</name>
<evidence type="ECO:0000256" key="11">
    <source>
        <dbReference type="ARBA" id="ARBA00023277"/>
    </source>
</evidence>
<protein>
    <recommendedName>
        <fullName evidence="15">lytic cellulose monooxygenase (C4-dehydrogenating)</fullName>
        <ecNumber evidence="15">1.14.99.56</ecNumber>
    </recommendedName>
</protein>
<evidence type="ECO:0000256" key="1">
    <source>
        <dbReference type="ARBA" id="ARBA00001973"/>
    </source>
</evidence>
<proteinExistence type="inferred from homology"/>
<dbReference type="GO" id="GO:0030245">
    <property type="term" value="P:cellulose catabolic process"/>
    <property type="evidence" value="ECO:0007669"/>
    <property type="project" value="UniProtKB-KW"/>
</dbReference>
<feature type="domain" description="Auxiliary Activity family 9 catalytic" evidence="17">
    <location>
        <begin position="90"/>
        <end position="177"/>
    </location>
</feature>
<comment type="caution">
    <text evidence="18">The sequence shown here is derived from an EMBL/GenBank/DDBJ whole genome shotgun (WGS) entry which is preliminary data.</text>
</comment>
<dbReference type="PANTHER" id="PTHR33353">
    <property type="entry name" value="PUTATIVE (AFU_ORTHOLOGUE AFUA_1G12560)-RELATED"/>
    <property type="match status" value="1"/>
</dbReference>
<comment type="subcellular location">
    <subcellularLocation>
        <location evidence="2">Secreted</location>
    </subcellularLocation>
</comment>
<evidence type="ECO:0000256" key="13">
    <source>
        <dbReference type="ARBA" id="ARBA00044502"/>
    </source>
</evidence>
<evidence type="ECO:0000256" key="3">
    <source>
        <dbReference type="ARBA" id="ARBA00022525"/>
    </source>
</evidence>
<dbReference type="STRING" id="1109443.G4T660"/>
<dbReference type="EMBL" id="CAFZ01000006">
    <property type="protein sequence ID" value="CCA66803.1"/>
    <property type="molecule type" value="Genomic_DNA"/>
</dbReference>
<dbReference type="InParanoid" id="G4T660"/>
<gene>
    <name evidence="18" type="ORF">PIIN_00566</name>
</gene>
<comment type="cofactor">
    <cofactor evidence="1">
        <name>Cu(2+)</name>
        <dbReference type="ChEBI" id="CHEBI:29036"/>
    </cofactor>
</comment>
<feature type="chain" id="PRO_5003468197" description="lytic cellulose monooxygenase (C4-dehydrogenating)" evidence="16">
    <location>
        <begin position="18"/>
        <end position="187"/>
    </location>
</feature>
<evidence type="ECO:0000256" key="7">
    <source>
        <dbReference type="ARBA" id="ARBA00023002"/>
    </source>
</evidence>
<dbReference type="InterPro" id="IPR049892">
    <property type="entry name" value="AA9"/>
</dbReference>
<keyword evidence="6" id="KW-0136">Cellulose degradation</keyword>
<dbReference type="OrthoDB" id="4849160at2759"/>
<comment type="similarity">
    <text evidence="13">Belongs to the polysaccharide monooxygenase AA9 family.</text>
</comment>
<keyword evidence="8" id="KW-0186">Copper</keyword>
<dbReference type="PANTHER" id="PTHR33353:SF10">
    <property type="entry name" value="ENDO-BETA-1,4-GLUCANASE D"/>
    <property type="match status" value="1"/>
</dbReference>
<evidence type="ECO:0000313" key="18">
    <source>
        <dbReference type="EMBL" id="CCA66803.1"/>
    </source>
</evidence>
<dbReference type="AlphaFoldDB" id="G4T660"/>
<evidence type="ECO:0000259" key="17">
    <source>
        <dbReference type="Pfam" id="PF03443"/>
    </source>
</evidence>
<evidence type="ECO:0000256" key="6">
    <source>
        <dbReference type="ARBA" id="ARBA00023001"/>
    </source>
</evidence>
<keyword evidence="3" id="KW-0964">Secreted</keyword>
<keyword evidence="4" id="KW-0479">Metal-binding</keyword>
<feature type="signal peptide" evidence="16">
    <location>
        <begin position="1"/>
        <end position="17"/>
    </location>
</feature>
<keyword evidence="11" id="KW-0119">Carbohydrate metabolism</keyword>
<evidence type="ECO:0000256" key="12">
    <source>
        <dbReference type="ARBA" id="ARBA00023326"/>
    </source>
</evidence>
<evidence type="ECO:0000256" key="8">
    <source>
        <dbReference type="ARBA" id="ARBA00023008"/>
    </source>
</evidence>
<keyword evidence="5 16" id="KW-0732">Signal</keyword>
<dbReference type="Pfam" id="PF03443">
    <property type="entry name" value="AA9"/>
    <property type="match status" value="1"/>
</dbReference>
<dbReference type="InterPro" id="IPR005103">
    <property type="entry name" value="AA9_LPMO"/>
</dbReference>
<comment type="catalytic activity">
    <reaction evidence="14">
        <text>[(1-&gt;4)-beta-D-glucosyl]n+m + reduced acceptor + O2 = 4-dehydro-beta-D-glucosyl-[(1-&gt;4)-beta-D-glucosyl]n-1 + [(1-&gt;4)-beta-D-glucosyl]m + acceptor + H2O.</text>
        <dbReference type="EC" id="1.14.99.56"/>
    </reaction>
</comment>
<dbReference type="GO" id="GO:0046872">
    <property type="term" value="F:metal ion binding"/>
    <property type="evidence" value="ECO:0007669"/>
    <property type="project" value="UniProtKB-KW"/>
</dbReference>
<evidence type="ECO:0000256" key="16">
    <source>
        <dbReference type="SAM" id="SignalP"/>
    </source>
</evidence>
<keyword evidence="9" id="KW-0503">Monooxygenase</keyword>
<organism evidence="18 19">
    <name type="scientific">Serendipita indica (strain DSM 11827)</name>
    <name type="common">Root endophyte fungus</name>
    <name type="synonym">Piriformospora indica</name>
    <dbReference type="NCBI Taxonomy" id="1109443"/>
    <lineage>
        <taxon>Eukaryota</taxon>
        <taxon>Fungi</taxon>
        <taxon>Dikarya</taxon>
        <taxon>Basidiomycota</taxon>
        <taxon>Agaricomycotina</taxon>
        <taxon>Agaricomycetes</taxon>
        <taxon>Sebacinales</taxon>
        <taxon>Serendipitaceae</taxon>
        <taxon>Serendipita</taxon>
    </lineage>
</organism>
<keyword evidence="10" id="KW-1015">Disulfide bond</keyword>
<evidence type="ECO:0000256" key="14">
    <source>
        <dbReference type="ARBA" id="ARBA00045077"/>
    </source>
</evidence>
<dbReference type="EC" id="1.14.99.56" evidence="15"/>
<dbReference type="GO" id="GO:0005576">
    <property type="term" value="C:extracellular region"/>
    <property type="evidence" value="ECO:0007669"/>
    <property type="project" value="UniProtKB-SubCell"/>
</dbReference>
<keyword evidence="7" id="KW-0560">Oxidoreductase</keyword>
<dbReference type="Gene3D" id="2.70.50.70">
    <property type="match status" value="1"/>
</dbReference>
<dbReference type="GO" id="GO:0004497">
    <property type="term" value="F:monooxygenase activity"/>
    <property type="evidence" value="ECO:0007669"/>
    <property type="project" value="UniProtKB-KW"/>
</dbReference>
<evidence type="ECO:0000256" key="10">
    <source>
        <dbReference type="ARBA" id="ARBA00023157"/>
    </source>
</evidence>
<evidence type="ECO:0000256" key="9">
    <source>
        <dbReference type="ARBA" id="ARBA00023033"/>
    </source>
</evidence>
<accession>G4T660</accession>
<evidence type="ECO:0000256" key="5">
    <source>
        <dbReference type="ARBA" id="ARBA00022729"/>
    </source>
</evidence>
<evidence type="ECO:0000256" key="4">
    <source>
        <dbReference type="ARBA" id="ARBA00022723"/>
    </source>
</evidence>
<keyword evidence="19" id="KW-1185">Reference proteome</keyword>
<reference evidence="18 19" key="1">
    <citation type="journal article" date="2011" name="PLoS Pathog.">
        <title>Endophytic Life Strategies Decoded by Genome and Transcriptome Analyses of the Mutualistic Root Symbiont Piriformospora indica.</title>
        <authorList>
            <person name="Zuccaro A."/>
            <person name="Lahrmann U."/>
            <person name="Guldener U."/>
            <person name="Langen G."/>
            <person name="Pfiffi S."/>
            <person name="Biedenkopf D."/>
            <person name="Wong P."/>
            <person name="Samans B."/>
            <person name="Grimm C."/>
            <person name="Basiewicz M."/>
            <person name="Murat C."/>
            <person name="Martin F."/>
            <person name="Kogel K.H."/>
        </authorList>
    </citation>
    <scope>NUCLEOTIDE SEQUENCE [LARGE SCALE GENOMIC DNA]</scope>
    <source>
        <strain evidence="18 19">DSM 11827</strain>
    </source>
</reference>
<sequence>MLYLVAVLALTVTHITAHGYVPQSEMMIQLQPCLPVTVFKLVVTGTRDGMPARPVRRTPKDSGFISNPSSSQITCSFIGTLGLINTIGYLVANNFTASVTIPRKLAAGEYLLRHELLALHGATSVGGAQFYPVYIQLIVTGGGSASPSDLAFPGAYSATDPGIYFNPFQGDAANQKYVGPGGPVHQF</sequence>
<evidence type="ECO:0000256" key="2">
    <source>
        <dbReference type="ARBA" id="ARBA00004613"/>
    </source>
</evidence>
<dbReference type="Proteomes" id="UP000007148">
    <property type="component" value="Unassembled WGS sequence"/>
</dbReference>
<dbReference type="HOGENOM" id="CLU_1448251_0_0_1"/>
<dbReference type="eggNOG" id="ENOG502SMM6">
    <property type="taxonomic scope" value="Eukaryota"/>
</dbReference>